<reference evidence="1 2" key="1">
    <citation type="journal article" date="2018" name="Antonie Van Leeuwenhoek">
        <title>Larkinella terrae sp. nov., isolated from soil on Jeju Island, South Korea.</title>
        <authorList>
            <person name="Ten L.N."/>
            <person name="Jeon J."/>
            <person name="Park S.J."/>
            <person name="Park S."/>
            <person name="Lee S.Y."/>
            <person name="Kim M.K."/>
            <person name="Jung H.Y."/>
        </authorList>
    </citation>
    <scope>NUCLEOTIDE SEQUENCE [LARGE SCALE GENOMIC DNA]</scope>
    <source>
        <strain evidence="1 2">KCTC 52001</strain>
    </source>
</reference>
<keyword evidence="1" id="KW-0378">Hydrolase</keyword>
<evidence type="ECO:0000313" key="1">
    <source>
        <dbReference type="EMBL" id="MRS63966.1"/>
    </source>
</evidence>
<dbReference type="InterPro" id="IPR010662">
    <property type="entry name" value="RBBP9/YdeN"/>
</dbReference>
<dbReference type="Gene3D" id="3.40.50.1820">
    <property type="entry name" value="alpha/beta hydrolase"/>
    <property type="match status" value="1"/>
</dbReference>
<dbReference type="SUPFAM" id="SSF53474">
    <property type="entry name" value="alpha/beta-Hydrolases"/>
    <property type="match status" value="1"/>
</dbReference>
<keyword evidence="2" id="KW-1185">Reference proteome</keyword>
<accession>A0A7K0ER18</accession>
<dbReference type="Pfam" id="PF06821">
    <property type="entry name" value="Ser_hydrolase"/>
    <property type="match status" value="1"/>
</dbReference>
<dbReference type="PANTHER" id="PTHR15394">
    <property type="entry name" value="SERINE HYDROLASE RBBP9"/>
    <property type="match status" value="1"/>
</dbReference>
<name>A0A7K0ER18_9BACT</name>
<dbReference type="InterPro" id="IPR029058">
    <property type="entry name" value="AB_hydrolase_fold"/>
</dbReference>
<dbReference type="OrthoDB" id="9804993at2"/>
<dbReference type="Proteomes" id="UP000441754">
    <property type="component" value="Unassembled WGS sequence"/>
</dbReference>
<sequence length="202" mass="22456">MKKQVLFIHSAGPQRGHAGSGDLAAYLKKRLGPRFRVICPEMPDPENPSYESWKVQLDHELLAVENQVILVGHSLGGSVLLKYLFEENLQKTVAGLCIVAAPFWGKKGWKSKEFALPNKPSKRSSLPRIFLFHGSDDEVVPVDHLSYYAEVLPFASVWRLANVGHLFTNGSPELVAAIKKLAKTGTLRRAVDSGNKLPFRQE</sequence>
<comment type="caution">
    <text evidence="1">The sequence shown here is derived from an EMBL/GenBank/DDBJ whole genome shotgun (WGS) entry which is preliminary data.</text>
</comment>
<organism evidence="1 2">
    <name type="scientific">Larkinella terrae</name>
    <dbReference type="NCBI Taxonomy" id="2025311"/>
    <lineage>
        <taxon>Bacteria</taxon>
        <taxon>Pseudomonadati</taxon>
        <taxon>Bacteroidota</taxon>
        <taxon>Cytophagia</taxon>
        <taxon>Cytophagales</taxon>
        <taxon>Spirosomataceae</taxon>
        <taxon>Larkinella</taxon>
    </lineage>
</organism>
<dbReference type="GO" id="GO:0016787">
    <property type="term" value="F:hydrolase activity"/>
    <property type="evidence" value="ECO:0007669"/>
    <property type="project" value="UniProtKB-KW"/>
</dbReference>
<protein>
    <submittedName>
        <fullName evidence="1">Alpha/beta fold hydrolase</fullName>
    </submittedName>
</protein>
<dbReference type="AlphaFoldDB" id="A0A7K0ER18"/>
<proteinExistence type="predicted"/>
<dbReference type="PANTHER" id="PTHR15394:SF3">
    <property type="entry name" value="SERINE HYDROLASE RBBP9"/>
    <property type="match status" value="1"/>
</dbReference>
<dbReference type="RefSeq" id="WP_154177321.1">
    <property type="nucleotide sequence ID" value="NZ_WJXZ01000013.1"/>
</dbReference>
<gene>
    <name evidence="1" type="ORF">GJJ30_21895</name>
</gene>
<evidence type="ECO:0000313" key="2">
    <source>
        <dbReference type="Proteomes" id="UP000441754"/>
    </source>
</evidence>
<dbReference type="EMBL" id="WJXZ01000013">
    <property type="protein sequence ID" value="MRS63966.1"/>
    <property type="molecule type" value="Genomic_DNA"/>
</dbReference>